<organism evidence="10 11">
    <name type="scientific">Kluyveromyces marxianus</name>
    <name type="common">Yeast</name>
    <name type="synonym">Candida kefyr</name>
    <dbReference type="NCBI Taxonomy" id="4911"/>
    <lineage>
        <taxon>Eukaryota</taxon>
        <taxon>Fungi</taxon>
        <taxon>Dikarya</taxon>
        <taxon>Ascomycota</taxon>
        <taxon>Saccharomycotina</taxon>
        <taxon>Saccharomycetes</taxon>
        <taxon>Saccharomycetales</taxon>
        <taxon>Saccharomycetaceae</taxon>
        <taxon>Kluyveromyces</taxon>
    </lineage>
</organism>
<dbReference type="Pfam" id="PF05557">
    <property type="entry name" value="MAD"/>
    <property type="match status" value="1"/>
</dbReference>
<reference evidence="10 11" key="1">
    <citation type="submission" date="2016-03" db="EMBL/GenBank/DDBJ databases">
        <title>How can Kluyveromyces marxianus grow so fast - potential evolutionary course in Saccharomyces Complex revealed by comparative genomics.</title>
        <authorList>
            <person name="Mo W."/>
            <person name="Lu W."/>
            <person name="Yang X."/>
            <person name="Qi J."/>
            <person name="Lv H."/>
        </authorList>
    </citation>
    <scope>NUCLEOTIDE SEQUENCE [LARGE SCALE GENOMIC DNA]</scope>
    <source>
        <strain evidence="10 11">FIM1</strain>
    </source>
</reference>
<keyword evidence="9" id="KW-0175">Coiled coil</keyword>
<evidence type="ECO:0000256" key="9">
    <source>
        <dbReference type="SAM" id="Coils"/>
    </source>
</evidence>
<evidence type="ECO:0000256" key="3">
    <source>
        <dbReference type="ARBA" id="ARBA00022019"/>
    </source>
</evidence>
<dbReference type="PANTHER" id="PTHR23168">
    <property type="entry name" value="MITOTIC SPINDLE ASSEMBLY CHECKPOINT PROTEIN MAD1 MITOTIC ARREST DEFICIENT-LIKE PROTEIN 1"/>
    <property type="match status" value="1"/>
</dbReference>
<name>A0ABX6F1J1_KLUMA</name>
<evidence type="ECO:0000256" key="4">
    <source>
        <dbReference type="ARBA" id="ARBA00022618"/>
    </source>
</evidence>
<feature type="coiled-coil region" evidence="9">
    <location>
        <begin position="406"/>
        <end position="489"/>
    </location>
</feature>
<dbReference type="PANTHER" id="PTHR23168:SF0">
    <property type="entry name" value="MITOTIC SPINDLE ASSEMBLY CHECKPOINT PROTEIN MAD1"/>
    <property type="match status" value="1"/>
</dbReference>
<dbReference type="InterPro" id="IPR008672">
    <property type="entry name" value="Mad1"/>
</dbReference>
<keyword evidence="6" id="KW-0539">Nucleus</keyword>
<keyword evidence="4" id="KW-0132">Cell division</keyword>
<proteinExistence type="inferred from homology"/>
<keyword evidence="5" id="KW-0498">Mitosis</keyword>
<accession>A0ABX6F1J1</accession>
<evidence type="ECO:0000313" key="10">
    <source>
        <dbReference type="EMBL" id="QGN17203.1"/>
    </source>
</evidence>
<comment type="subcellular location">
    <subcellularLocation>
        <location evidence="1">Nucleus</location>
    </subcellularLocation>
</comment>
<dbReference type="Gene3D" id="1.20.5.170">
    <property type="match status" value="1"/>
</dbReference>
<evidence type="ECO:0000256" key="5">
    <source>
        <dbReference type="ARBA" id="ARBA00022776"/>
    </source>
</evidence>
<gene>
    <name evidence="10" type="primary">MAD1</name>
    <name evidence="10" type="ORF">FIM1_3934</name>
</gene>
<evidence type="ECO:0000256" key="6">
    <source>
        <dbReference type="ARBA" id="ARBA00023242"/>
    </source>
</evidence>
<dbReference type="Proteomes" id="UP000422736">
    <property type="component" value="Chromosome 6"/>
</dbReference>
<reference evidence="10 11" key="2">
    <citation type="submission" date="2019-11" db="EMBL/GenBank/DDBJ databases">
        <authorList>
            <person name="Lu H."/>
        </authorList>
    </citation>
    <scope>NUCLEOTIDE SEQUENCE [LARGE SCALE GENOMIC DNA]</scope>
    <source>
        <strain evidence="10 11">FIM1</strain>
    </source>
</reference>
<sequence length="654" mass="76838">MSGKEGSSPYQERPLEALDADQLRHELLTLRYQYTTLQNEYEIFKLSSERETNSLQNKYDKSMNELDRALSDTKLLYEENMKLKDSLKSKSDNSSEESKLVTSLQRQVGELKDELDKRDQKIEQLKHETASIRKEAESSVKSLELELETSQKLLNKHKAHVDEQYKEIQELKLDIEAKDAQISKLQNGQLSDAHQNFSTQDLHEITILNKTLKEQLSYTKELEDMNLKQATELKKLKQLKDVQTFSKHENHGSQPSFNDVEQLKQKIESLEIENLSLQEKMTEWGIDKLDPRFDGPNAVIEEISLLQRENTFLIDTNAKLQKDFNQMCMLNDEMAIERNQLLDLNKDYETSILNLKRLNHELEQQKLLSFEECKILRQELEQLEFIGEGNSEKRTNPENIKTHDIIDGYKNQTEDLTNELKRLNEEFSKSDDRLKKRRKMTHNLSVTYSQRLNDLVLKNKELEKQLQIVKNHANTLEQKLADLSNIKEKKIRILQLRNNPLLKEHYIRKEKLKLLEQENAELLSKLKPTESVPKSVYDRISFDMKQLENDIYNSNKKTTRLKEMFNKKSLEFIEAVNSLLGFKLEFLSHGKVKLICCYQPTKYLIADLKSNTLKSDLANIIPDWDELFQTYVAEKGEIPLFLSYVKIRLWELAY</sequence>
<evidence type="ECO:0000256" key="2">
    <source>
        <dbReference type="ARBA" id="ARBA00008029"/>
    </source>
</evidence>
<evidence type="ECO:0000313" key="11">
    <source>
        <dbReference type="Proteomes" id="UP000422736"/>
    </source>
</evidence>
<evidence type="ECO:0000256" key="7">
    <source>
        <dbReference type="ARBA" id="ARBA00023306"/>
    </source>
</evidence>
<evidence type="ECO:0000256" key="1">
    <source>
        <dbReference type="ARBA" id="ARBA00004123"/>
    </source>
</evidence>
<keyword evidence="11" id="KW-1185">Reference proteome</keyword>
<comment type="similarity">
    <text evidence="2">Belongs to the MAD1 family.</text>
</comment>
<evidence type="ECO:0000256" key="8">
    <source>
        <dbReference type="ARBA" id="ARBA00032890"/>
    </source>
</evidence>
<protein>
    <recommendedName>
        <fullName evidence="3">Spindle assembly checkpoint component MAD1</fullName>
    </recommendedName>
    <alternativeName>
        <fullName evidence="8">Mitotic arrest deficient protein 1</fullName>
    </alternativeName>
</protein>
<keyword evidence="7" id="KW-0131">Cell cycle</keyword>
<dbReference type="EMBL" id="CP015059">
    <property type="protein sequence ID" value="QGN17203.1"/>
    <property type="molecule type" value="Genomic_DNA"/>
</dbReference>
<feature type="coiled-coil region" evidence="9">
    <location>
        <begin position="101"/>
        <end position="188"/>
    </location>
</feature>